<name>A0A518A367_9PLAN</name>
<keyword evidence="3" id="KW-1133">Transmembrane helix</keyword>
<keyword evidence="2" id="KW-0812">Transmembrane</keyword>
<proteinExistence type="predicted"/>
<dbReference type="Proteomes" id="UP000315647">
    <property type="component" value="Chromosome"/>
</dbReference>
<comment type="subcellular location">
    <subcellularLocation>
        <location evidence="1">Membrane</location>
        <topology evidence="1">Multi-pass membrane protein</topology>
    </subcellularLocation>
</comment>
<evidence type="ECO:0000313" key="6">
    <source>
        <dbReference type="Proteomes" id="UP000315647"/>
    </source>
</evidence>
<evidence type="ECO:0000256" key="2">
    <source>
        <dbReference type="ARBA" id="ARBA00022692"/>
    </source>
</evidence>
<gene>
    <name evidence="5" type="ORF">Enr10x_14520</name>
</gene>
<accession>A0A517Q3E3</accession>
<organism evidence="5 6">
    <name type="scientific">Gimesia panareensis</name>
    <dbReference type="NCBI Taxonomy" id="2527978"/>
    <lineage>
        <taxon>Bacteria</taxon>
        <taxon>Pseudomonadati</taxon>
        <taxon>Planctomycetota</taxon>
        <taxon>Planctomycetia</taxon>
        <taxon>Planctomycetales</taxon>
        <taxon>Planctomycetaceae</taxon>
        <taxon>Gimesia</taxon>
    </lineage>
</organism>
<evidence type="ECO:0000256" key="3">
    <source>
        <dbReference type="ARBA" id="ARBA00022989"/>
    </source>
</evidence>
<dbReference type="AlphaFoldDB" id="A0A518A367"/>
<dbReference type="InterPro" id="IPR032808">
    <property type="entry name" value="DoxX"/>
</dbReference>
<reference evidence="5 6" key="1">
    <citation type="submission" date="2019-03" db="EMBL/GenBank/DDBJ databases">
        <title>Deep-cultivation of Planctomycetes and their phenomic and genomic characterization uncovers novel biology.</title>
        <authorList>
            <person name="Wiegand S."/>
            <person name="Jogler M."/>
            <person name="Boedeker C."/>
            <person name="Pinto D."/>
            <person name="Vollmers J."/>
            <person name="Rivas-Marin E."/>
            <person name="Kohn T."/>
            <person name="Peeters S.H."/>
            <person name="Heuer A."/>
            <person name="Rast P."/>
            <person name="Oberbeckmann S."/>
            <person name="Bunk B."/>
            <person name="Jeske O."/>
            <person name="Meyerdierks A."/>
            <person name="Storesund J.E."/>
            <person name="Kallscheuer N."/>
            <person name="Luecker S."/>
            <person name="Lage O.M."/>
            <person name="Pohl T."/>
            <person name="Merkel B.J."/>
            <person name="Hornburger P."/>
            <person name="Mueller R.-W."/>
            <person name="Bruemmer F."/>
            <person name="Labrenz M."/>
            <person name="Spormann A.M."/>
            <person name="Op den Camp H."/>
            <person name="Overmann J."/>
            <person name="Amann R."/>
            <person name="Jetten M.S.M."/>
            <person name="Mascher T."/>
            <person name="Medema M.H."/>
            <person name="Devos D.P."/>
            <person name="Kaster A.-K."/>
            <person name="Ovreas L."/>
            <person name="Rohde M."/>
            <person name="Galperin M.Y."/>
            <person name="Jogler C."/>
        </authorList>
    </citation>
    <scope>NUCLEOTIDE SEQUENCE [LARGE SCALE GENOMIC DNA]</scope>
    <source>
        <strain evidence="5 6">Enr10</strain>
    </source>
</reference>
<evidence type="ECO:0000313" key="5">
    <source>
        <dbReference type="EMBL" id="QDT26152.1"/>
    </source>
</evidence>
<keyword evidence="4" id="KW-0472">Membrane</keyword>
<dbReference type="RefSeq" id="WP_145105482.1">
    <property type="nucleotide sequence ID" value="NZ_CP036277.1"/>
</dbReference>
<dbReference type="EMBL" id="CP037421">
    <property type="protein sequence ID" value="QDT26152.1"/>
    <property type="molecule type" value="Genomic_DNA"/>
</dbReference>
<sequence length="136" mass="15149">MNEAVTTPVEKTPRVLVWIGRLMALPVAFLFGMSAVMKFKGGPEFSEGMAKLGLPESMIVPLAILELVCLVLYLVPWTAVLGAILLTGYLGGAICTHWRVEDSFVIQVGLGIFLWLGLYLRDRRLWQLIPFRSLTE</sequence>
<protein>
    <submittedName>
        <fullName evidence="5">Uncharacterized protein</fullName>
    </submittedName>
</protein>
<dbReference type="GO" id="GO:0016020">
    <property type="term" value="C:membrane"/>
    <property type="evidence" value="ECO:0007669"/>
    <property type="project" value="UniProtKB-SubCell"/>
</dbReference>
<dbReference type="Pfam" id="PF13564">
    <property type="entry name" value="DoxX_2"/>
    <property type="match status" value="1"/>
</dbReference>
<accession>A0A518A367</accession>
<evidence type="ECO:0000256" key="4">
    <source>
        <dbReference type="ARBA" id="ARBA00023136"/>
    </source>
</evidence>
<keyword evidence="6" id="KW-1185">Reference proteome</keyword>
<evidence type="ECO:0000256" key="1">
    <source>
        <dbReference type="ARBA" id="ARBA00004141"/>
    </source>
</evidence>